<sequence length="254" mass="28970">MYNQISVVSPNKDTYRGEFVTDQLFEAQINASLSSKMRNDLIDVLYTYNNAFTSNNEPLSAIRGDEVDITLNIDIPYPSNLRRKASPESPRAREALKKHIQALRQLGVLRNMGHNEEVEITTLVTIACNNDQSRMVGDFGSLNNYTVPDRYPIPRSQEALILLSKAKCIASMDALKGFHEHFLMSKSKRLLGIITHCGIYEYLKIPYGIKNAASHYQRMIDIIFPTELSEVWIIIYIDDIIICSESWSLHLEIL</sequence>
<accession>A0A9Q3CAI2</accession>
<dbReference type="Gene3D" id="3.30.70.270">
    <property type="match status" value="1"/>
</dbReference>
<feature type="domain" description="Reverse transcriptase" evidence="1">
    <location>
        <begin position="133"/>
        <end position="253"/>
    </location>
</feature>
<dbReference type="InterPro" id="IPR043128">
    <property type="entry name" value="Rev_trsase/Diguanyl_cyclase"/>
</dbReference>
<evidence type="ECO:0000313" key="3">
    <source>
        <dbReference type="Proteomes" id="UP000765509"/>
    </source>
</evidence>
<protein>
    <recommendedName>
        <fullName evidence="1">Reverse transcriptase domain-containing protein</fullName>
    </recommendedName>
</protein>
<evidence type="ECO:0000313" key="2">
    <source>
        <dbReference type="EMBL" id="MBW0480244.1"/>
    </source>
</evidence>
<organism evidence="2 3">
    <name type="scientific">Austropuccinia psidii MF-1</name>
    <dbReference type="NCBI Taxonomy" id="1389203"/>
    <lineage>
        <taxon>Eukaryota</taxon>
        <taxon>Fungi</taxon>
        <taxon>Dikarya</taxon>
        <taxon>Basidiomycota</taxon>
        <taxon>Pucciniomycotina</taxon>
        <taxon>Pucciniomycetes</taxon>
        <taxon>Pucciniales</taxon>
        <taxon>Sphaerophragmiaceae</taxon>
        <taxon>Austropuccinia</taxon>
    </lineage>
</organism>
<gene>
    <name evidence="2" type="ORF">O181_019959</name>
</gene>
<dbReference type="PANTHER" id="PTHR24559:SF444">
    <property type="entry name" value="REVERSE TRANSCRIPTASE DOMAIN-CONTAINING PROTEIN"/>
    <property type="match status" value="1"/>
</dbReference>
<evidence type="ECO:0000259" key="1">
    <source>
        <dbReference type="Pfam" id="PF00078"/>
    </source>
</evidence>
<dbReference type="AlphaFoldDB" id="A0A9Q3CAI2"/>
<dbReference type="InterPro" id="IPR053134">
    <property type="entry name" value="RNA-dir_DNA_polymerase"/>
</dbReference>
<dbReference type="PANTHER" id="PTHR24559">
    <property type="entry name" value="TRANSPOSON TY3-I GAG-POL POLYPROTEIN"/>
    <property type="match status" value="1"/>
</dbReference>
<name>A0A9Q3CAI2_9BASI</name>
<dbReference type="OrthoDB" id="6776860at2759"/>
<dbReference type="SUPFAM" id="SSF56672">
    <property type="entry name" value="DNA/RNA polymerases"/>
    <property type="match status" value="1"/>
</dbReference>
<comment type="caution">
    <text evidence="2">The sequence shown here is derived from an EMBL/GenBank/DDBJ whole genome shotgun (WGS) entry which is preliminary data.</text>
</comment>
<dbReference type="Pfam" id="PF00078">
    <property type="entry name" value="RVT_1"/>
    <property type="match status" value="1"/>
</dbReference>
<dbReference type="InterPro" id="IPR000477">
    <property type="entry name" value="RT_dom"/>
</dbReference>
<proteinExistence type="predicted"/>
<dbReference type="EMBL" id="AVOT02005891">
    <property type="protein sequence ID" value="MBW0480244.1"/>
    <property type="molecule type" value="Genomic_DNA"/>
</dbReference>
<dbReference type="Proteomes" id="UP000765509">
    <property type="component" value="Unassembled WGS sequence"/>
</dbReference>
<dbReference type="Gene3D" id="3.10.10.10">
    <property type="entry name" value="HIV Type 1 Reverse Transcriptase, subunit A, domain 1"/>
    <property type="match status" value="1"/>
</dbReference>
<dbReference type="InterPro" id="IPR043502">
    <property type="entry name" value="DNA/RNA_pol_sf"/>
</dbReference>
<keyword evidence="3" id="KW-1185">Reference proteome</keyword>
<reference evidence="2" key="1">
    <citation type="submission" date="2021-03" db="EMBL/GenBank/DDBJ databases">
        <title>Draft genome sequence of rust myrtle Austropuccinia psidii MF-1, a brazilian biotype.</title>
        <authorList>
            <person name="Quecine M.C."/>
            <person name="Pachon D.M.R."/>
            <person name="Bonatelli M.L."/>
            <person name="Correr F.H."/>
            <person name="Franceschini L.M."/>
            <person name="Leite T.F."/>
            <person name="Margarido G.R.A."/>
            <person name="Almeida C.A."/>
            <person name="Ferrarezi J.A."/>
            <person name="Labate C.A."/>
        </authorList>
    </citation>
    <scope>NUCLEOTIDE SEQUENCE</scope>
    <source>
        <strain evidence="2">MF-1</strain>
    </source>
</reference>